<reference evidence="11 12" key="1">
    <citation type="submission" date="2016-02" db="EMBL/GenBank/DDBJ databases">
        <title>Genome sequence of Marichromatium gracile YL-28, a purple sulfur bacterium.</title>
        <authorList>
            <person name="Zhao C."/>
            <person name="Hong X."/>
            <person name="Chen S."/>
            <person name="Yang S."/>
        </authorList>
    </citation>
    <scope>NUCLEOTIDE SEQUENCE [LARGE SCALE GENOMIC DNA]</scope>
    <source>
        <strain evidence="11 12">YL28</strain>
    </source>
</reference>
<evidence type="ECO:0000256" key="9">
    <source>
        <dbReference type="HAMAP-Rule" id="MF_01852"/>
    </source>
</evidence>
<comment type="subcellular location">
    <subcellularLocation>
        <location evidence="1 9">Cytoplasm</location>
    </subcellularLocation>
</comment>
<keyword evidence="3 9" id="KW-0808">Transferase</keyword>
<dbReference type="PROSITE" id="PS51163">
    <property type="entry name" value="YRDC"/>
    <property type="match status" value="1"/>
</dbReference>
<dbReference type="InterPro" id="IPR023535">
    <property type="entry name" value="TC-AMP_synthase"/>
</dbReference>
<keyword evidence="4 9" id="KW-0819">tRNA processing</keyword>
<feature type="domain" description="YrdC-like" evidence="10">
    <location>
        <begin position="10"/>
        <end position="194"/>
    </location>
</feature>
<keyword evidence="6 9" id="KW-0547">Nucleotide-binding</keyword>
<dbReference type="InterPro" id="IPR006070">
    <property type="entry name" value="Sua5-like_dom"/>
</dbReference>
<dbReference type="EMBL" id="LSYU01000040">
    <property type="protein sequence ID" value="KXX65062.1"/>
    <property type="molecule type" value="Genomic_DNA"/>
</dbReference>
<dbReference type="HAMAP" id="MF_01852">
    <property type="entry name" value="TsaC"/>
    <property type="match status" value="1"/>
</dbReference>
<comment type="catalytic activity">
    <reaction evidence="8 9">
        <text>L-threonine + hydrogencarbonate + ATP = L-threonylcarbamoyladenylate + diphosphate + H2O</text>
        <dbReference type="Rhea" id="RHEA:36407"/>
        <dbReference type="ChEBI" id="CHEBI:15377"/>
        <dbReference type="ChEBI" id="CHEBI:17544"/>
        <dbReference type="ChEBI" id="CHEBI:30616"/>
        <dbReference type="ChEBI" id="CHEBI:33019"/>
        <dbReference type="ChEBI" id="CHEBI:57926"/>
        <dbReference type="ChEBI" id="CHEBI:73682"/>
        <dbReference type="EC" id="2.7.7.87"/>
    </reaction>
</comment>
<comment type="similarity">
    <text evidence="9">Belongs to the SUA5 family. TsaC subfamily.</text>
</comment>
<evidence type="ECO:0000259" key="10">
    <source>
        <dbReference type="PROSITE" id="PS51163"/>
    </source>
</evidence>
<keyword evidence="2 9" id="KW-0963">Cytoplasm</keyword>
<dbReference type="Gene3D" id="3.90.870.10">
    <property type="entry name" value="DHBP synthase"/>
    <property type="match status" value="1"/>
</dbReference>
<evidence type="ECO:0000256" key="1">
    <source>
        <dbReference type="ARBA" id="ARBA00004496"/>
    </source>
</evidence>
<protein>
    <recommendedName>
        <fullName evidence="9">Threonylcarbamoyl-AMP synthase</fullName>
        <shortName evidence="9">TC-AMP synthase</shortName>
        <ecNumber evidence="9">2.7.7.87</ecNumber>
    </recommendedName>
    <alternativeName>
        <fullName evidence="9">L-threonylcarbamoyladenylate synthase</fullName>
    </alternativeName>
    <alternativeName>
        <fullName evidence="9">t(6)A37 threonylcarbamoyladenosine biosynthesis protein TsaC</fullName>
    </alternativeName>
    <alternativeName>
        <fullName evidence="9">tRNA threonylcarbamoyladenosine biosynthesis protein TsaC</fullName>
    </alternativeName>
</protein>
<keyword evidence="12" id="KW-1185">Reference proteome</keyword>
<dbReference type="Proteomes" id="UP000075766">
    <property type="component" value="Unassembled WGS sequence"/>
</dbReference>
<evidence type="ECO:0000256" key="4">
    <source>
        <dbReference type="ARBA" id="ARBA00022694"/>
    </source>
</evidence>
<dbReference type="InterPro" id="IPR017945">
    <property type="entry name" value="DHBP_synth_RibB-like_a/b_dom"/>
</dbReference>
<proteinExistence type="inferred from homology"/>
<gene>
    <name evidence="9" type="primary">tsaC</name>
    <name evidence="11" type="ORF">AY586_11360</name>
</gene>
<evidence type="ECO:0000256" key="8">
    <source>
        <dbReference type="ARBA" id="ARBA00048366"/>
    </source>
</evidence>
<name>A0ABR5VHK0_MARGR</name>
<evidence type="ECO:0000256" key="2">
    <source>
        <dbReference type="ARBA" id="ARBA00022490"/>
    </source>
</evidence>
<comment type="function">
    <text evidence="9">Required for the formation of a threonylcarbamoyl group on adenosine at position 37 (t(6)A37) in tRNAs that read codons beginning with adenine. Catalyzes the conversion of L-threonine, HCO(3)(-)/CO(2) and ATP to give threonylcarbamoyl-AMP (TC-AMP) as the acyladenylate intermediate, with the release of diphosphate.</text>
</comment>
<dbReference type="PANTHER" id="PTHR17490">
    <property type="entry name" value="SUA5"/>
    <property type="match status" value="1"/>
</dbReference>
<keyword evidence="5 9" id="KW-0548">Nucleotidyltransferase</keyword>
<evidence type="ECO:0000256" key="7">
    <source>
        <dbReference type="ARBA" id="ARBA00022840"/>
    </source>
</evidence>
<sequence>MTAALGPAQRHRVRLAAAWLRAGAVVGYPTEAVYGLGCDPRDAAAVSRILEIKQRDPAKGLILIAADFAQLAPYVGIESLDATRMAEVRASWPGPNTWLLPARPSTPGWLTGRFSTLAVRVTAHPLAAALCRAYGGAIVSTSANRADRPPARTARALRLALAGDAPDHLLYGVCCGADRPSTIRDAASGRVLRG</sequence>
<comment type="caution">
    <text evidence="11">The sequence shown here is derived from an EMBL/GenBank/DDBJ whole genome shotgun (WGS) entry which is preliminary data.</text>
</comment>
<dbReference type="PANTHER" id="PTHR17490:SF18">
    <property type="entry name" value="THREONYLCARBAMOYL-AMP SYNTHASE"/>
    <property type="match status" value="1"/>
</dbReference>
<dbReference type="InterPro" id="IPR050156">
    <property type="entry name" value="TC-AMP_synthase_SUA5"/>
</dbReference>
<evidence type="ECO:0000313" key="11">
    <source>
        <dbReference type="EMBL" id="KXX65062.1"/>
    </source>
</evidence>
<evidence type="ECO:0000256" key="6">
    <source>
        <dbReference type="ARBA" id="ARBA00022741"/>
    </source>
</evidence>
<dbReference type="RefSeq" id="WP_062273944.1">
    <property type="nucleotide sequence ID" value="NZ_LSYU01000040.1"/>
</dbReference>
<evidence type="ECO:0000313" key="12">
    <source>
        <dbReference type="Proteomes" id="UP000075766"/>
    </source>
</evidence>
<organism evidence="11 12">
    <name type="scientific">Marichromatium gracile</name>
    <name type="common">Chromatium gracile</name>
    <dbReference type="NCBI Taxonomy" id="1048"/>
    <lineage>
        <taxon>Bacteria</taxon>
        <taxon>Pseudomonadati</taxon>
        <taxon>Pseudomonadota</taxon>
        <taxon>Gammaproteobacteria</taxon>
        <taxon>Chromatiales</taxon>
        <taxon>Chromatiaceae</taxon>
        <taxon>Marichromatium</taxon>
    </lineage>
</organism>
<keyword evidence="7 9" id="KW-0067">ATP-binding</keyword>
<dbReference type="Pfam" id="PF01300">
    <property type="entry name" value="Sua5_yciO_yrdC"/>
    <property type="match status" value="1"/>
</dbReference>
<evidence type="ECO:0000256" key="5">
    <source>
        <dbReference type="ARBA" id="ARBA00022695"/>
    </source>
</evidence>
<accession>A0ABR5VHK0</accession>
<dbReference type="SUPFAM" id="SSF55821">
    <property type="entry name" value="YrdC/RibB"/>
    <property type="match status" value="1"/>
</dbReference>
<dbReference type="EC" id="2.7.7.87" evidence="9"/>
<evidence type="ECO:0000256" key="3">
    <source>
        <dbReference type="ARBA" id="ARBA00022679"/>
    </source>
</evidence>